<name>A0A0D5LQE3_MAREN</name>
<dbReference type="HOGENOM" id="CLU_113299_0_1_5"/>
<dbReference type="InterPro" id="IPR007401">
    <property type="entry name" value="DUF454"/>
</dbReference>
<feature type="transmembrane region" description="Helical" evidence="1">
    <location>
        <begin position="93"/>
        <end position="111"/>
    </location>
</feature>
<keyword evidence="3" id="KW-1185">Reference proteome</keyword>
<keyword evidence="1" id="KW-1133">Transmembrane helix</keyword>
<dbReference type="OrthoDB" id="9816293at2"/>
<evidence type="ECO:0000313" key="2">
    <source>
        <dbReference type="EMBL" id="AJY46419.1"/>
    </source>
</evidence>
<accession>A0A0D5LQE3</accession>
<evidence type="ECO:0000256" key="1">
    <source>
        <dbReference type="SAM" id="Phobius"/>
    </source>
</evidence>
<dbReference type="Proteomes" id="UP000032611">
    <property type="component" value="Chromosome"/>
</dbReference>
<dbReference type="EMBL" id="CP010803">
    <property type="protein sequence ID" value="AJY46419.1"/>
    <property type="molecule type" value="Genomic_DNA"/>
</dbReference>
<keyword evidence="1" id="KW-0812">Transmembrane</keyword>
<dbReference type="Pfam" id="PF04304">
    <property type="entry name" value="DUF454"/>
    <property type="match status" value="1"/>
</dbReference>
<dbReference type="RefSeq" id="WP_045681892.1">
    <property type="nucleotide sequence ID" value="NZ_CP010803.1"/>
</dbReference>
<dbReference type="KEGG" id="mey:TM49_13235"/>
<dbReference type="PANTHER" id="PTHR35813:SF1">
    <property type="entry name" value="INNER MEMBRANE PROTEIN YBAN"/>
    <property type="match status" value="1"/>
</dbReference>
<dbReference type="PATRIC" id="fig|1486262.3.peg.2735"/>
<feature type="transmembrane region" description="Helical" evidence="1">
    <location>
        <begin position="6"/>
        <end position="37"/>
    </location>
</feature>
<gene>
    <name evidence="2" type="ORF">TM49_13235</name>
</gene>
<dbReference type="PANTHER" id="PTHR35813">
    <property type="entry name" value="INNER MEMBRANE PROTEIN YBAN"/>
    <property type="match status" value="1"/>
</dbReference>
<feature type="transmembrane region" description="Helical" evidence="1">
    <location>
        <begin position="66"/>
        <end position="87"/>
    </location>
</feature>
<protein>
    <submittedName>
        <fullName evidence="2">Membrane protein</fullName>
    </submittedName>
</protein>
<dbReference type="GO" id="GO:0005886">
    <property type="term" value="C:plasma membrane"/>
    <property type="evidence" value="ECO:0007669"/>
    <property type="project" value="TreeGrafter"/>
</dbReference>
<keyword evidence="1" id="KW-0472">Membrane</keyword>
<reference evidence="2 3" key="1">
    <citation type="journal article" date="2015" name="Genome Announc.">
        <title>Complete genome sequence of Martelella endophytica YC6887, which has antifungal activity associated with a halophyte.</title>
        <authorList>
            <person name="Khan A."/>
            <person name="Khan H."/>
            <person name="Chung E.J."/>
            <person name="Hossain M.T."/>
            <person name="Chung Y.R."/>
        </authorList>
    </citation>
    <scope>NUCLEOTIDE SEQUENCE [LARGE SCALE GENOMIC DNA]</scope>
    <source>
        <strain evidence="2">YC6887</strain>
    </source>
</reference>
<dbReference type="PIRSF" id="PIRSF016789">
    <property type="entry name" value="DUF454"/>
    <property type="match status" value="1"/>
</dbReference>
<organism evidence="2 3">
    <name type="scientific">Martelella endophytica</name>
    <dbReference type="NCBI Taxonomy" id="1486262"/>
    <lineage>
        <taxon>Bacteria</taxon>
        <taxon>Pseudomonadati</taxon>
        <taxon>Pseudomonadota</taxon>
        <taxon>Alphaproteobacteria</taxon>
        <taxon>Hyphomicrobiales</taxon>
        <taxon>Aurantimonadaceae</taxon>
        <taxon>Martelella</taxon>
    </lineage>
</organism>
<evidence type="ECO:0000313" key="3">
    <source>
        <dbReference type="Proteomes" id="UP000032611"/>
    </source>
</evidence>
<sequence>MIYLAIGWLMVGLGVVGAVLPIMPTVPFLLVAAAAFARSSPELEAKLMSHPRFGVHLRQWRHEGAIALPAKVLAVTAMAISFTSVMIFGAAYLWLQATIGMVLLASAIFVITRPQPALVRENA</sequence>
<proteinExistence type="predicted"/>
<dbReference type="AlphaFoldDB" id="A0A0D5LQE3"/>